<keyword evidence="4 6" id="KW-0663">Pyridoxal phosphate</keyword>
<dbReference type="InterPro" id="IPR037158">
    <property type="entry name" value="Thr_synth_N_sf"/>
</dbReference>
<dbReference type="PANTHER" id="PTHR42690:SF1">
    <property type="entry name" value="THREONINE SYNTHASE-LIKE 2"/>
    <property type="match status" value="1"/>
</dbReference>
<accession>A0A914BFN8</accession>
<sequence length="480" mass="53458">MKFVTTRGQAREYSFEEALFSPGYMSDGGLLMPKTIPQISSDLLKSWSTLSLPQLCKEILPLFIDEEEISRGDLGAVIDKAYSRLPVESVAALSSFQDGLNVLEMGNTKTLAFKDLSTFVMARLLDYFFKKREEHVTIVVGTSGDTGPSSIEAVRGSQWMDIVVLFPKGYCTQVQELQMTTVLDDNVHVFAGEGSSDDIDVPVKAVCLDQDFKSLHNLCTMNSINMSRVLCQVTGYFYGYLKVCQNIGDEVEIVVPTGAAGHVTGGCIAYHMGLPIKLVCAVNSNDFIHRMLTTGELARAPEVIKTHSVAMDIQNPYNMERIFSLFSNRDTALVKKVMDEYESGVKTTLPATLLQKMQTVLSSASYGDDVIVKTMQRCWHDHRYLICPHTAVAVSYYFSKLDRMAPNQTPHQTTVCFSSAHPAKFPEALLAAGLEPKPTPYINNLHTMPTHYTEMKQGQNWEKMLRDRIIEIGKRNGIGQ</sequence>
<organism evidence="9 10">
    <name type="scientific">Patiria miniata</name>
    <name type="common">Bat star</name>
    <name type="synonym">Asterina miniata</name>
    <dbReference type="NCBI Taxonomy" id="46514"/>
    <lineage>
        <taxon>Eukaryota</taxon>
        <taxon>Metazoa</taxon>
        <taxon>Echinodermata</taxon>
        <taxon>Eleutherozoa</taxon>
        <taxon>Asterozoa</taxon>
        <taxon>Asteroidea</taxon>
        <taxon>Valvatacea</taxon>
        <taxon>Valvatida</taxon>
        <taxon>Asterinidae</taxon>
        <taxon>Patiria</taxon>
    </lineage>
</organism>
<dbReference type="FunFam" id="3.40.50.1100:FF:000047">
    <property type="entry name" value="Threonine synthase like 2"/>
    <property type="match status" value="1"/>
</dbReference>
<dbReference type="Gene3D" id="3.90.1380.10">
    <property type="entry name" value="Threonine synthase, N-terminal domain"/>
    <property type="match status" value="1"/>
</dbReference>
<keyword evidence="10" id="KW-1185">Reference proteome</keyword>
<name>A0A914BFN8_PATMI</name>
<dbReference type="PANTHER" id="PTHR42690">
    <property type="entry name" value="THREONINE SYNTHASE FAMILY MEMBER"/>
    <property type="match status" value="1"/>
</dbReference>
<dbReference type="GO" id="GO:0030170">
    <property type="term" value="F:pyridoxal phosphate binding"/>
    <property type="evidence" value="ECO:0007669"/>
    <property type="project" value="TreeGrafter"/>
</dbReference>
<feature type="domain" description="Tryptophan synthase beta chain-like PALP" evidence="7">
    <location>
        <begin position="104"/>
        <end position="405"/>
    </location>
</feature>
<dbReference type="InterPro" id="IPR036052">
    <property type="entry name" value="TrpB-like_PALP_sf"/>
</dbReference>
<evidence type="ECO:0000313" key="10">
    <source>
        <dbReference type="Proteomes" id="UP000887568"/>
    </source>
</evidence>
<dbReference type="AlphaFoldDB" id="A0A914BFN8"/>
<dbReference type="Proteomes" id="UP000887568">
    <property type="component" value="Unplaced"/>
</dbReference>
<dbReference type="OrthoDB" id="5203861at2759"/>
<dbReference type="RefSeq" id="XP_038074675.1">
    <property type="nucleotide sequence ID" value="XM_038218747.1"/>
</dbReference>
<comment type="similarity">
    <text evidence="2">Belongs to the threonine synthase family.</text>
</comment>
<dbReference type="Pfam" id="PF00291">
    <property type="entry name" value="PALP"/>
    <property type="match status" value="1"/>
</dbReference>
<evidence type="ECO:0000256" key="4">
    <source>
        <dbReference type="ARBA" id="ARBA00022898"/>
    </source>
</evidence>
<reference evidence="9" key="1">
    <citation type="submission" date="2022-11" db="UniProtKB">
        <authorList>
            <consortium name="EnsemblMetazoa"/>
        </authorList>
    </citation>
    <scope>IDENTIFICATION</scope>
</reference>
<evidence type="ECO:0000256" key="2">
    <source>
        <dbReference type="ARBA" id="ARBA00005517"/>
    </source>
</evidence>
<evidence type="ECO:0000259" key="7">
    <source>
        <dbReference type="Pfam" id="PF00291"/>
    </source>
</evidence>
<protein>
    <recommendedName>
        <fullName evidence="3">Threonine synthase-like 2</fullName>
    </recommendedName>
</protein>
<comment type="cofactor">
    <cofactor evidence="1 6">
        <name>pyridoxal 5'-phosphate</name>
        <dbReference type="ChEBI" id="CHEBI:597326"/>
    </cofactor>
</comment>
<proteinExistence type="inferred from homology"/>
<dbReference type="GO" id="GO:0016829">
    <property type="term" value="F:lyase activity"/>
    <property type="evidence" value="ECO:0007669"/>
    <property type="project" value="UniProtKB-KW"/>
</dbReference>
<evidence type="ECO:0000256" key="5">
    <source>
        <dbReference type="ARBA" id="ARBA00023239"/>
    </source>
</evidence>
<dbReference type="Pfam" id="PF14821">
    <property type="entry name" value="Thr_synth_N"/>
    <property type="match status" value="1"/>
</dbReference>
<dbReference type="InterPro" id="IPR029144">
    <property type="entry name" value="Thr_synth_N"/>
</dbReference>
<dbReference type="InterPro" id="IPR004450">
    <property type="entry name" value="Thr_synthase-like"/>
</dbReference>
<evidence type="ECO:0000256" key="1">
    <source>
        <dbReference type="ARBA" id="ARBA00001933"/>
    </source>
</evidence>
<evidence type="ECO:0000313" key="9">
    <source>
        <dbReference type="EnsemblMetazoa" id="XP_038074675.1"/>
    </source>
</evidence>
<keyword evidence="5" id="KW-0456">Lyase</keyword>
<dbReference type="InterPro" id="IPR001926">
    <property type="entry name" value="TrpB-like_PALP"/>
</dbReference>
<dbReference type="SUPFAM" id="SSF53686">
    <property type="entry name" value="Tryptophan synthase beta subunit-like PLP-dependent enzymes"/>
    <property type="match status" value="1"/>
</dbReference>
<feature type="domain" description="Threonine synthase N-terminal" evidence="8">
    <location>
        <begin position="2"/>
        <end position="82"/>
    </location>
</feature>
<evidence type="ECO:0000256" key="3">
    <source>
        <dbReference type="ARBA" id="ARBA00021942"/>
    </source>
</evidence>
<dbReference type="EnsemblMetazoa" id="XM_038218745.1">
    <property type="protein sequence ID" value="XP_038074673.1"/>
    <property type="gene ID" value="LOC119742622"/>
</dbReference>
<dbReference type="NCBIfam" id="TIGR00260">
    <property type="entry name" value="thrC"/>
    <property type="match status" value="1"/>
</dbReference>
<dbReference type="GO" id="GO:0009071">
    <property type="term" value="P:serine family amino acid catabolic process"/>
    <property type="evidence" value="ECO:0007669"/>
    <property type="project" value="TreeGrafter"/>
</dbReference>
<dbReference type="EnsemblMetazoa" id="XM_038218747.1">
    <property type="protein sequence ID" value="XP_038074675.1"/>
    <property type="gene ID" value="LOC119742622"/>
</dbReference>
<feature type="modified residue" description="N6-(pyridoxal phosphate)lysine" evidence="6">
    <location>
        <position position="114"/>
    </location>
</feature>
<dbReference type="RefSeq" id="XP_038074674.1">
    <property type="nucleotide sequence ID" value="XM_038218746.1"/>
</dbReference>
<dbReference type="GO" id="GO:0046360">
    <property type="term" value="P:2-oxobutyrate biosynthetic process"/>
    <property type="evidence" value="ECO:0007669"/>
    <property type="project" value="TreeGrafter"/>
</dbReference>
<dbReference type="CTD" id="55258"/>
<dbReference type="EnsemblMetazoa" id="XM_038218746.1">
    <property type="protein sequence ID" value="XP_038074674.1"/>
    <property type="gene ID" value="LOC119742622"/>
</dbReference>
<dbReference type="GeneID" id="119742622"/>
<dbReference type="RefSeq" id="XP_038074673.1">
    <property type="nucleotide sequence ID" value="XM_038218745.1"/>
</dbReference>
<dbReference type="InterPro" id="IPR051166">
    <property type="entry name" value="Threonine_Synthase"/>
</dbReference>
<evidence type="ECO:0000256" key="6">
    <source>
        <dbReference type="PIRSR" id="PIRSR604450-51"/>
    </source>
</evidence>
<dbReference type="OMA" id="NFERYLY"/>
<evidence type="ECO:0000259" key="8">
    <source>
        <dbReference type="Pfam" id="PF14821"/>
    </source>
</evidence>
<dbReference type="Gene3D" id="3.40.50.1100">
    <property type="match status" value="2"/>
</dbReference>